<feature type="compositionally biased region" description="Polar residues" evidence="3">
    <location>
        <begin position="15"/>
        <end position="26"/>
    </location>
</feature>
<keyword evidence="1" id="KW-0433">Leucine-rich repeat</keyword>
<dbReference type="AlphaFoldDB" id="A0ABD3PEH6"/>
<proteinExistence type="predicted"/>
<evidence type="ECO:0000313" key="5">
    <source>
        <dbReference type="Proteomes" id="UP001516023"/>
    </source>
</evidence>
<dbReference type="EMBL" id="JABMIG020000194">
    <property type="protein sequence ID" value="KAL3786429.1"/>
    <property type="molecule type" value="Genomic_DNA"/>
</dbReference>
<dbReference type="PANTHER" id="PTHR48054:SF47">
    <property type="entry name" value="OS06G0179800 PROTEIN"/>
    <property type="match status" value="1"/>
</dbReference>
<dbReference type="Gene3D" id="3.80.10.10">
    <property type="entry name" value="Ribonuclease Inhibitor"/>
    <property type="match status" value="1"/>
</dbReference>
<organism evidence="4 5">
    <name type="scientific">Cyclotella cryptica</name>
    <dbReference type="NCBI Taxonomy" id="29204"/>
    <lineage>
        <taxon>Eukaryota</taxon>
        <taxon>Sar</taxon>
        <taxon>Stramenopiles</taxon>
        <taxon>Ochrophyta</taxon>
        <taxon>Bacillariophyta</taxon>
        <taxon>Coscinodiscophyceae</taxon>
        <taxon>Thalassiosirophycidae</taxon>
        <taxon>Stephanodiscales</taxon>
        <taxon>Stephanodiscaceae</taxon>
        <taxon>Cyclotella</taxon>
    </lineage>
</organism>
<dbReference type="Proteomes" id="UP001516023">
    <property type="component" value="Unassembled WGS sequence"/>
</dbReference>
<dbReference type="PANTHER" id="PTHR48054">
    <property type="entry name" value="RECEPTOR KINASE-LIKE PROTEIN XA21"/>
    <property type="match status" value="1"/>
</dbReference>
<evidence type="ECO:0000313" key="4">
    <source>
        <dbReference type="EMBL" id="KAL3786429.1"/>
    </source>
</evidence>
<dbReference type="SUPFAM" id="SSF52058">
    <property type="entry name" value="L domain-like"/>
    <property type="match status" value="1"/>
</dbReference>
<evidence type="ECO:0000256" key="3">
    <source>
        <dbReference type="SAM" id="MobiDB-lite"/>
    </source>
</evidence>
<feature type="region of interest" description="Disordered" evidence="3">
    <location>
        <begin position="1"/>
        <end position="32"/>
    </location>
</feature>
<gene>
    <name evidence="4" type="ORF">HJC23_011010</name>
</gene>
<protein>
    <recommendedName>
        <fullName evidence="6">L domain-like protein</fullName>
    </recommendedName>
</protein>
<dbReference type="Pfam" id="PF13855">
    <property type="entry name" value="LRR_8"/>
    <property type="match status" value="1"/>
</dbReference>
<keyword evidence="5" id="KW-1185">Reference proteome</keyword>
<comment type="caution">
    <text evidence="4">The sequence shown here is derived from an EMBL/GenBank/DDBJ whole genome shotgun (WGS) entry which is preliminary data.</text>
</comment>
<keyword evidence="2" id="KW-0677">Repeat</keyword>
<accession>A0ABD3PEH6</accession>
<dbReference type="InterPro" id="IPR001611">
    <property type="entry name" value="Leu-rich_rpt"/>
</dbReference>
<sequence length="416" mass="46526">WNEFNMGSLSRLEVETQSNGKPQNLFGQSGTSQYHGSSSSNARLYFILCLAFFTLYGLLSMTGPADKSDAWASTGDAAGGWGSEHNHAITHHDTSLVSSQQKESSTTFSSSYPPANLASIDLDNAFLTEEFEIALKPIIVIPSHARREYEHYQAKGEGYDEDLYISELLHDKNTAHGMAFDFIINRDKRRIRPEDPQLVQRFVLALFFYATGGIDMNNPEEISKDNTRGGWDSELAHFLTGLHECHWVKKSLQDQFWELLSMEGDDDRKVGVTKCNDDMEVTEIRLADLNLVGFIPEEIKWLSNLESLDVQNNHLAGPIPKSLGELDELRYLSLDGNNFSGSIPDVFDELTNLERVYLNFNDFNGAMPPSLCTLREDGSLTDLWSDCGGYPITCTCCTVCCDMVAECDDMRSQNGA</sequence>
<name>A0ABD3PEH6_9STRA</name>
<feature type="non-terminal residue" evidence="4">
    <location>
        <position position="1"/>
    </location>
</feature>
<evidence type="ECO:0008006" key="6">
    <source>
        <dbReference type="Google" id="ProtNLM"/>
    </source>
</evidence>
<dbReference type="InterPro" id="IPR032675">
    <property type="entry name" value="LRR_dom_sf"/>
</dbReference>
<evidence type="ECO:0000256" key="2">
    <source>
        <dbReference type="ARBA" id="ARBA00022737"/>
    </source>
</evidence>
<reference evidence="4 5" key="1">
    <citation type="journal article" date="2020" name="G3 (Bethesda)">
        <title>Improved Reference Genome for Cyclotella cryptica CCMP332, a Model for Cell Wall Morphogenesis, Salinity Adaptation, and Lipid Production in Diatoms (Bacillariophyta).</title>
        <authorList>
            <person name="Roberts W.R."/>
            <person name="Downey K.M."/>
            <person name="Ruck E.C."/>
            <person name="Traller J.C."/>
            <person name="Alverson A.J."/>
        </authorList>
    </citation>
    <scope>NUCLEOTIDE SEQUENCE [LARGE SCALE GENOMIC DNA]</scope>
    <source>
        <strain evidence="4 5">CCMP332</strain>
    </source>
</reference>
<dbReference type="FunFam" id="3.80.10.10:FF:000041">
    <property type="entry name" value="LRR receptor-like serine/threonine-protein kinase ERECTA"/>
    <property type="match status" value="1"/>
</dbReference>
<evidence type="ECO:0000256" key="1">
    <source>
        <dbReference type="ARBA" id="ARBA00022614"/>
    </source>
</evidence>
<dbReference type="InterPro" id="IPR052592">
    <property type="entry name" value="LRR-RLK"/>
</dbReference>